<keyword evidence="4" id="KW-1185">Reference proteome</keyword>
<feature type="non-terminal residue" evidence="3">
    <location>
        <position position="1"/>
    </location>
</feature>
<keyword evidence="1" id="KW-0812">Transmembrane</keyword>
<organism evidence="3 4">
    <name type="scientific">Eragrostis curvula</name>
    <name type="common">weeping love grass</name>
    <dbReference type="NCBI Taxonomy" id="38414"/>
    <lineage>
        <taxon>Eukaryota</taxon>
        <taxon>Viridiplantae</taxon>
        <taxon>Streptophyta</taxon>
        <taxon>Embryophyta</taxon>
        <taxon>Tracheophyta</taxon>
        <taxon>Spermatophyta</taxon>
        <taxon>Magnoliopsida</taxon>
        <taxon>Liliopsida</taxon>
        <taxon>Poales</taxon>
        <taxon>Poaceae</taxon>
        <taxon>PACMAD clade</taxon>
        <taxon>Chloridoideae</taxon>
        <taxon>Eragrostideae</taxon>
        <taxon>Eragrostidinae</taxon>
        <taxon>Eragrostis</taxon>
    </lineage>
</organism>
<dbReference type="OrthoDB" id="653734at2759"/>
<name>A0A5J9VRI0_9POAL</name>
<feature type="domain" description="Bifunctional inhibitor/plant lipid transfer protein/seed storage helical" evidence="2">
    <location>
        <begin position="47"/>
        <end position="136"/>
    </location>
</feature>
<dbReference type="Gene3D" id="1.10.110.10">
    <property type="entry name" value="Plant lipid-transfer and hydrophobic proteins"/>
    <property type="match status" value="1"/>
</dbReference>
<evidence type="ECO:0000313" key="4">
    <source>
        <dbReference type="Proteomes" id="UP000324897"/>
    </source>
</evidence>
<dbReference type="InterPro" id="IPR036312">
    <property type="entry name" value="Bifun_inhib/LTP/seed_sf"/>
</dbReference>
<dbReference type="EMBL" id="RWGY01000007">
    <property type="protein sequence ID" value="TVU38793.1"/>
    <property type="molecule type" value="Genomic_DNA"/>
</dbReference>
<keyword evidence="1" id="KW-1133">Transmembrane helix</keyword>
<comment type="caution">
    <text evidence="3">The sequence shown here is derived from an EMBL/GenBank/DDBJ whole genome shotgun (WGS) entry which is preliminary data.</text>
</comment>
<protein>
    <recommendedName>
        <fullName evidence="2">Bifunctional inhibitor/plant lipid transfer protein/seed storage helical domain-containing protein</fullName>
    </recommendedName>
</protein>
<feature type="transmembrane region" description="Helical" evidence="1">
    <location>
        <begin position="37"/>
        <end position="57"/>
    </location>
</feature>
<dbReference type="InterPro" id="IPR016140">
    <property type="entry name" value="Bifunc_inhib/LTP/seed_store"/>
</dbReference>
<dbReference type="PANTHER" id="PTHR33286">
    <property type="entry name" value="BIFUNCTIONAL INHIBITOR/LIPID-TRANSFER PROTEIN/SEED STORAGE 2S ALBUMIN SUPERFAMILY PROTEIN"/>
    <property type="match status" value="1"/>
</dbReference>
<feature type="non-terminal residue" evidence="3">
    <location>
        <position position="156"/>
    </location>
</feature>
<dbReference type="Gramene" id="TVU38793">
    <property type="protein sequence ID" value="TVU38793"/>
    <property type="gene ID" value="EJB05_12181"/>
</dbReference>
<dbReference type="Proteomes" id="UP000324897">
    <property type="component" value="Chromosome 4"/>
</dbReference>
<gene>
    <name evidence="3" type="ORF">EJB05_12181</name>
</gene>
<dbReference type="SUPFAM" id="SSF47699">
    <property type="entry name" value="Bifunctional inhibitor/lipid-transfer protein/seed storage 2S albumin"/>
    <property type="match status" value="1"/>
</dbReference>
<accession>A0A5J9VRI0</accession>
<evidence type="ECO:0000256" key="1">
    <source>
        <dbReference type="SAM" id="Phobius"/>
    </source>
</evidence>
<dbReference type="Pfam" id="PF14368">
    <property type="entry name" value="LTP_2"/>
    <property type="match status" value="1"/>
</dbReference>
<dbReference type="AlphaFoldDB" id="A0A5J9VRI0"/>
<evidence type="ECO:0000259" key="2">
    <source>
        <dbReference type="Pfam" id="PF14368"/>
    </source>
</evidence>
<proteinExistence type="predicted"/>
<dbReference type="PANTHER" id="PTHR33286:SF24">
    <property type="entry name" value="BIFUNCTIONAL INHIBITOR_PLANT LIPID TRANSFER PROTEIN_SEED STORAGE HELICAL DOMAIN-CONTAINING PROTEIN"/>
    <property type="match status" value="1"/>
</dbReference>
<keyword evidence="1" id="KW-0472">Membrane</keyword>
<reference evidence="3 4" key="1">
    <citation type="journal article" date="2019" name="Sci. Rep.">
        <title>A high-quality genome of Eragrostis curvula grass provides insights into Poaceae evolution and supports new strategies to enhance forage quality.</title>
        <authorList>
            <person name="Carballo J."/>
            <person name="Santos B.A.C.M."/>
            <person name="Zappacosta D."/>
            <person name="Garbus I."/>
            <person name="Selva J.P."/>
            <person name="Gallo C.A."/>
            <person name="Diaz A."/>
            <person name="Albertini E."/>
            <person name="Caccamo M."/>
            <person name="Echenique V."/>
        </authorList>
    </citation>
    <scope>NUCLEOTIDE SEQUENCE [LARGE SCALE GENOMIC DNA]</scope>
    <source>
        <strain evidence="4">cv. Victoria</strain>
        <tissue evidence="3">Leaf</tissue>
    </source>
</reference>
<evidence type="ECO:0000313" key="3">
    <source>
        <dbReference type="EMBL" id="TVU38793.1"/>
    </source>
</evidence>
<sequence>VCSADCKEHSRTQSLPAETIVGHSSTKRIVVRMTTKVFLQLLVYASVFALFTMPQAMGEQECYGEKETFMQKCNLSIKLGSGYIHPTDSCCRTAQKVDMACVCRIITSEEEREIDLHYVFWVSQDCHNPVPAGKKCGSWTIPGSGVPPPPHHYMQQ</sequence>